<evidence type="ECO:0000256" key="8">
    <source>
        <dbReference type="SAM" id="SignalP"/>
    </source>
</evidence>
<dbReference type="RefSeq" id="WP_208914115.1">
    <property type="nucleotide sequence ID" value="NZ_LT840184.1"/>
</dbReference>
<feature type="domain" description="Spore germination GerAC-like C-terminal" evidence="9">
    <location>
        <begin position="223"/>
        <end position="354"/>
    </location>
</feature>
<name>A0A1X7HGL1_9BACL</name>
<organism evidence="11 12">
    <name type="scientific">Paenibacillus uliginis N3/975</name>
    <dbReference type="NCBI Taxonomy" id="1313296"/>
    <lineage>
        <taxon>Bacteria</taxon>
        <taxon>Bacillati</taxon>
        <taxon>Bacillota</taxon>
        <taxon>Bacilli</taxon>
        <taxon>Bacillales</taxon>
        <taxon>Paenibacillaceae</taxon>
        <taxon>Paenibacillus</taxon>
    </lineage>
</organism>
<evidence type="ECO:0000256" key="6">
    <source>
        <dbReference type="ARBA" id="ARBA00023139"/>
    </source>
</evidence>
<keyword evidence="4 8" id="KW-0732">Signal</keyword>
<dbReference type="NCBIfam" id="TIGR02887">
    <property type="entry name" value="spore_ger_x_C"/>
    <property type="match status" value="1"/>
</dbReference>
<keyword evidence="5" id="KW-0472">Membrane</keyword>
<feature type="signal peptide" evidence="8">
    <location>
        <begin position="1"/>
        <end position="23"/>
    </location>
</feature>
<evidence type="ECO:0000259" key="9">
    <source>
        <dbReference type="Pfam" id="PF05504"/>
    </source>
</evidence>
<comment type="similarity">
    <text evidence="2">Belongs to the GerABKC lipoprotein family.</text>
</comment>
<evidence type="ECO:0000259" key="10">
    <source>
        <dbReference type="Pfam" id="PF25198"/>
    </source>
</evidence>
<evidence type="ECO:0000313" key="12">
    <source>
        <dbReference type="Proteomes" id="UP000192940"/>
    </source>
</evidence>
<evidence type="ECO:0000256" key="5">
    <source>
        <dbReference type="ARBA" id="ARBA00023136"/>
    </source>
</evidence>
<protein>
    <submittedName>
        <fullName evidence="11">Germination protein, Ger(X)C family</fullName>
    </submittedName>
</protein>
<evidence type="ECO:0000256" key="3">
    <source>
        <dbReference type="ARBA" id="ARBA00022544"/>
    </source>
</evidence>
<sequence length="385" mass="44124">MRVYLRLIKITSALMLLNLLCGCWDIKEVQDVNYITALGIDYEDGNFIVYTQMLDFSYVAKAETGKSDKPAQVWTGKTSGKTLNLAISQIFNSAQERTVWSHISCVIMSENYLKTDILKNNDTINRYQEVRWTPWVFGTKESIERLLTTTAFFNLSPLKTLLHEPSQEYKQKSQIAPIRFFNFISQLTEPATTAILPNLAIDSSTWKLNEKKDPKLIIDGGYAMSEGKYNGLLNDKELSGLRWLQKEMRRSPIAVKKDGVYTAFVYLENPKIRRSLKIVHGVPRYQVHIEFRANVTEALAEITETEIEKMAAEVIKQEILDTYNNGLKIKSDVYSLKHLLFKQKTGIWKKLQQSGDDLLDENSLDLVTVKVNLEYVGMTKLPKKS</sequence>
<dbReference type="PANTHER" id="PTHR35789:SF1">
    <property type="entry name" value="SPORE GERMINATION PROTEIN B3"/>
    <property type="match status" value="1"/>
</dbReference>
<evidence type="ECO:0000256" key="7">
    <source>
        <dbReference type="ARBA" id="ARBA00023288"/>
    </source>
</evidence>
<keyword evidence="6" id="KW-0564">Palmitate</keyword>
<dbReference type="STRING" id="1313296.SAMN05661091_3238"/>
<evidence type="ECO:0000313" key="11">
    <source>
        <dbReference type="EMBL" id="SMF85988.1"/>
    </source>
</evidence>
<dbReference type="EMBL" id="LT840184">
    <property type="protein sequence ID" value="SMF85988.1"/>
    <property type="molecule type" value="Genomic_DNA"/>
</dbReference>
<keyword evidence="12" id="KW-1185">Reference proteome</keyword>
<feature type="chain" id="PRO_5039640688" evidence="8">
    <location>
        <begin position="24"/>
        <end position="385"/>
    </location>
</feature>
<dbReference type="InterPro" id="IPR046953">
    <property type="entry name" value="Spore_GerAC-like_C"/>
</dbReference>
<accession>A0A1X7HGL1</accession>
<evidence type="ECO:0000256" key="4">
    <source>
        <dbReference type="ARBA" id="ARBA00022729"/>
    </source>
</evidence>
<keyword evidence="3" id="KW-0309">Germination</keyword>
<dbReference type="PROSITE" id="PS51257">
    <property type="entry name" value="PROKAR_LIPOPROTEIN"/>
    <property type="match status" value="1"/>
</dbReference>
<dbReference type="PANTHER" id="PTHR35789">
    <property type="entry name" value="SPORE GERMINATION PROTEIN B3"/>
    <property type="match status" value="1"/>
</dbReference>
<dbReference type="Proteomes" id="UP000192940">
    <property type="component" value="Chromosome I"/>
</dbReference>
<dbReference type="GO" id="GO:0009847">
    <property type="term" value="P:spore germination"/>
    <property type="evidence" value="ECO:0007669"/>
    <property type="project" value="InterPro"/>
</dbReference>
<reference evidence="11 12" key="1">
    <citation type="submission" date="2017-04" db="EMBL/GenBank/DDBJ databases">
        <authorList>
            <person name="Afonso C.L."/>
            <person name="Miller P.J."/>
            <person name="Scott M.A."/>
            <person name="Spackman E."/>
            <person name="Goraichik I."/>
            <person name="Dimitrov K.M."/>
            <person name="Suarez D.L."/>
            <person name="Swayne D.E."/>
        </authorList>
    </citation>
    <scope>NUCLEOTIDE SEQUENCE [LARGE SCALE GENOMIC DNA]</scope>
    <source>
        <strain evidence="11 12">N3/975</strain>
    </source>
</reference>
<dbReference type="Gene3D" id="3.30.300.210">
    <property type="entry name" value="Nutrient germinant receptor protein C, domain 3"/>
    <property type="match status" value="1"/>
</dbReference>
<dbReference type="InterPro" id="IPR038501">
    <property type="entry name" value="Spore_GerAC_C_sf"/>
</dbReference>
<dbReference type="GO" id="GO:0016020">
    <property type="term" value="C:membrane"/>
    <property type="evidence" value="ECO:0007669"/>
    <property type="project" value="UniProtKB-SubCell"/>
</dbReference>
<dbReference type="InterPro" id="IPR057336">
    <property type="entry name" value="GerAC_N"/>
</dbReference>
<comment type="subcellular location">
    <subcellularLocation>
        <location evidence="1">Membrane</location>
        <topology evidence="1">Lipid-anchor</topology>
    </subcellularLocation>
</comment>
<dbReference type="InterPro" id="IPR008844">
    <property type="entry name" value="Spore_GerAC-like"/>
</dbReference>
<proteinExistence type="inferred from homology"/>
<keyword evidence="7" id="KW-0449">Lipoprotein</keyword>
<evidence type="ECO:0000256" key="1">
    <source>
        <dbReference type="ARBA" id="ARBA00004635"/>
    </source>
</evidence>
<feature type="domain" description="Spore germination protein N-terminal" evidence="10">
    <location>
        <begin position="25"/>
        <end position="200"/>
    </location>
</feature>
<gene>
    <name evidence="11" type="ORF">SAMN05661091_3238</name>
</gene>
<dbReference type="AlphaFoldDB" id="A0A1X7HGL1"/>
<evidence type="ECO:0000256" key="2">
    <source>
        <dbReference type="ARBA" id="ARBA00007886"/>
    </source>
</evidence>
<dbReference type="Pfam" id="PF05504">
    <property type="entry name" value="Spore_GerAC"/>
    <property type="match status" value="1"/>
</dbReference>
<dbReference type="Pfam" id="PF25198">
    <property type="entry name" value="Spore_GerAC_N"/>
    <property type="match status" value="1"/>
</dbReference>